<protein>
    <submittedName>
        <fullName evidence="3">N-acetylmuramoyl-L-alanine amidase</fullName>
    </submittedName>
</protein>
<organism evidence="3 4">
    <name type="scientific">Thermoactinomyces intermedius</name>
    <dbReference type="NCBI Taxonomy" id="2024"/>
    <lineage>
        <taxon>Bacteria</taxon>
        <taxon>Bacillati</taxon>
        <taxon>Bacillota</taxon>
        <taxon>Bacilli</taxon>
        <taxon>Bacillales</taxon>
        <taxon>Thermoactinomycetaceae</taxon>
        <taxon>Thermoactinomyces</taxon>
    </lineage>
</organism>
<gene>
    <name evidence="3" type="ORF">I8U20_13125</name>
</gene>
<sequence>MSVYVVIDPGHGGEDPGAIGHGLQEKDVVLNISKKINGHFGNYEGVAVSLTRWDDRFLELSERAKFANDRGADLFISIHNNAASSDAHGFESFIYTNASSTTAKYQNVIHSHIMSYLNQYNIRDRGQKKADFAVLRETAMPAILLENLFITNERENKLLKDDAFLDGLAKSIVEGVAEVFGLKRKQPKPMYRISVDGKVVYDTAYESKITEAVLNAVRNQAQEIQLKKL</sequence>
<accession>A0A8I1AF98</accession>
<evidence type="ECO:0000259" key="2">
    <source>
        <dbReference type="SMART" id="SM00646"/>
    </source>
</evidence>
<proteinExistence type="predicted"/>
<dbReference type="PANTHER" id="PTHR30404:SF0">
    <property type="entry name" value="N-ACETYLMURAMOYL-L-ALANINE AMIDASE AMIC"/>
    <property type="match status" value="1"/>
</dbReference>
<evidence type="ECO:0000313" key="4">
    <source>
        <dbReference type="Proteomes" id="UP000633619"/>
    </source>
</evidence>
<name>A0A8I1AF98_THEIN</name>
<comment type="caution">
    <text evidence="3">The sequence shown here is derived from an EMBL/GenBank/DDBJ whole genome shotgun (WGS) entry which is preliminary data.</text>
</comment>
<keyword evidence="1" id="KW-0378">Hydrolase</keyword>
<evidence type="ECO:0000256" key="1">
    <source>
        <dbReference type="ARBA" id="ARBA00022801"/>
    </source>
</evidence>
<dbReference type="GO" id="GO:0009253">
    <property type="term" value="P:peptidoglycan catabolic process"/>
    <property type="evidence" value="ECO:0007669"/>
    <property type="project" value="InterPro"/>
</dbReference>
<dbReference type="RefSeq" id="WP_181733086.1">
    <property type="nucleotide sequence ID" value="NZ_JACEIR010000020.1"/>
</dbReference>
<evidence type="ECO:0000313" key="3">
    <source>
        <dbReference type="EMBL" id="MBH8596244.1"/>
    </source>
</evidence>
<dbReference type="SMART" id="SM00646">
    <property type="entry name" value="Ami_3"/>
    <property type="match status" value="1"/>
</dbReference>
<dbReference type="AlphaFoldDB" id="A0A8I1AF98"/>
<dbReference type="SUPFAM" id="SSF53187">
    <property type="entry name" value="Zn-dependent exopeptidases"/>
    <property type="match status" value="1"/>
</dbReference>
<feature type="domain" description="MurNAc-LAA" evidence="2">
    <location>
        <begin position="64"/>
        <end position="177"/>
    </location>
</feature>
<dbReference type="Pfam" id="PF01520">
    <property type="entry name" value="Amidase_3"/>
    <property type="match status" value="1"/>
</dbReference>
<keyword evidence="4" id="KW-1185">Reference proteome</keyword>
<dbReference type="Proteomes" id="UP000633619">
    <property type="component" value="Unassembled WGS sequence"/>
</dbReference>
<dbReference type="Gene3D" id="3.40.630.40">
    <property type="entry name" value="Zn-dependent exopeptidases"/>
    <property type="match status" value="1"/>
</dbReference>
<dbReference type="EMBL" id="JAECVW010000012">
    <property type="protein sequence ID" value="MBH8596244.1"/>
    <property type="molecule type" value="Genomic_DNA"/>
</dbReference>
<dbReference type="GO" id="GO:0008745">
    <property type="term" value="F:N-acetylmuramoyl-L-alanine amidase activity"/>
    <property type="evidence" value="ECO:0007669"/>
    <property type="project" value="InterPro"/>
</dbReference>
<dbReference type="PANTHER" id="PTHR30404">
    <property type="entry name" value="N-ACETYLMURAMOYL-L-ALANINE AMIDASE"/>
    <property type="match status" value="1"/>
</dbReference>
<dbReference type="InterPro" id="IPR050695">
    <property type="entry name" value="N-acetylmuramoyl_amidase_3"/>
</dbReference>
<dbReference type="InterPro" id="IPR002508">
    <property type="entry name" value="MurNAc-LAA_cat"/>
</dbReference>
<reference evidence="3 4" key="1">
    <citation type="submission" date="2020-12" db="EMBL/GenBank/DDBJ databases">
        <title>WGS of Thermoactinomyces spp.</title>
        <authorList>
            <person name="Cheng K."/>
        </authorList>
    </citation>
    <scope>NUCLEOTIDE SEQUENCE [LARGE SCALE GENOMIC DNA]</scope>
    <source>
        <strain evidence="4">CICC 10671\DSM 43846</strain>
    </source>
</reference>
<dbReference type="CDD" id="cd02696">
    <property type="entry name" value="MurNAc-LAA"/>
    <property type="match status" value="1"/>
</dbReference>
<dbReference type="GO" id="GO:0030288">
    <property type="term" value="C:outer membrane-bounded periplasmic space"/>
    <property type="evidence" value="ECO:0007669"/>
    <property type="project" value="TreeGrafter"/>
</dbReference>